<name>A0A0C4DWZ4_MAGP6</name>
<reference evidence="1" key="1">
    <citation type="submission" date="2010-05" db="EMBL/GenBank/DDBJ databases">
        <title>The Genome Sequence of Magnaporthe poae strain ATCC 64411.</title>
        <authorList>
            <consortium name="The Broad Institute Genome Sequencing Platform"/>
            <consortium name="Broad Institute Genome Sequencing Center for Infectious Disease"/>
            <person name="Ma L.-J."/>
            <person name="Dead R."/>
            <person name="Young S."/>
            <person name="Zeng Q."/>
            <person name="Koehrsen M."/>
            <person name="Alvarado L."/>
            <person name="Berlin A."/>
            <person name="Chapman S.B."/>
            <person name="Chen Z."/>
            <person name="Freedman E."/>
            <person name="Gellesch M."/>
            <person name="Goldberg J."/>
            <person name="Griggs A."/>
            <person name="Gujja S."/>
            <person name="Heilman E.R."/>
            <person name="Heiman D."/>
            <person name="Hepburn T."/>
            <person name="Howarth C."/>
            <person name="Jen D."/>
            <person name="Larson L."/>
            <person name="Mehta T."/>
            <person name="Neiman D."/>
            <person name="Pearson M."/>
            <person name="Roberts A."/>
            <person name="Saif S."/>
            <person name="Shea T."/>
            <person name="Shenoy N."/>
            <person name="Sisk P."/>
            <person name="Stolte C."/>
            <person name="Sykes S."/>
            <person name="Walk T."/>
            <person name="White J."/>
            <person name="Yandava C."/>
            <person name="Haas B."/>
            <person name="Nusbaum C."/>
            <person name="Birren B."/>
        </authorList>
    </citation>
    <scope>NUCLEOTIDE SEQUENCE</scope>
    <source>
        <strain evidence="1">ATCC 64411</strain>
    </source>
</reference>
<keyword evidence="3" id="KW-1185">Reference proteome</keyword>
<dbReference type="Proteomes" id="UP000011715">
    <property type="component" value="Unassembled WGS sequence"/>
</dbReference>
<dbReference type="VEuPathDB" id="FungiDB:MAPG_04529"/>
<proteinExistence type="predicted"/>
<dbReference type="Gene3D" id="2.60.120.380">
    <property type="match status" value="1"/>
</dbReference>
<dbReference type="EnsemblFungi" id="MAPG_04529T0">
    <property type="protein sequence ID" value="MAPG_04529T0"/>
    <property type="gene ID" value="MAPG_04529"/>
</dbReference>
<reference evidence="2" key="4">
    <citation type="journal article" date="2015" name="G3 (Bethesda)">
        <title>Genome sequences of three phytopathogenic species of the Magnaporthaceae family of fungi.</title>
        <authorList>
            <person name="Okagaki L.H."/>
            <person name="Nunes C.C."/>
            <person name="Sailsbery J."/>
            <person name="Clay B."/>
            <person name="Brown D."/>
            <person name="John T."/>
            <person name="Oh Y."/>
            <person name="Young N."/>
            <person name="Fitzgerald M."/>
            <person name="Haas B.J."/>
            <person name="Zeng Q."/>
            <person name="Young S."/>
            <person name="Adiconis X."/>
            <person name="Fan L."/>
            <person name="Levin J.Z."/>
            <person name="Mitchell T.K."/>
            <person name="Okubara P.A."/>
            <person name="Farman M.L."/>
            <person name="Kohn L.M."/>
            <person name="Birren B."/>
            <person name="Ma L.-J."/>
            <person name="Dean R.A."/>
        </authorList>
    </citation>
    <scope>NUCLEOTIDE SEQUENCE</scope>
    <source>
        <strain evidence="2">ATCC 64411 / 73-15</strain>
    </source>
</reference>
<evidence type="ECO:0000313" key="2">
    <source>
        <dbReference type="EnsemblFungi" id="MAPG_04529T0"/>
    </source>
</evidence>
<evidence type="ECO:0000313" key="3">
    <source>
        <dbReference type="Proteomes" id="UP000011715"/>
    </source>
</evidence>
<accession>A0A0C4DWZ4</accession>
<dbReference type="SUPFAM" id="SSF49758">
    <property type="entry name" value="Calpain large subunit, middle domain (domain III)"/>
    <property type="match status" value="1"/>
</dbReference>
<reference evidence="3" key="2">
    <citation type="submission" date="2010-05" db="EMBL/GenBank/DDBJ databases">
        <title>The genome sequence of Magnaporthe poae strain ATCC 64411.</title>
        <authorList>
            <person name="Ma L.-J."/>
            <person name="Dead R."/>
            <person name="Young S."/>
            <person name="Zeng Q."/>
            <person name="Koehrsen M."/>
            <person name="Alvarado L."/>
            <person name="Berlin A."/>
            <person name="Chapman S.B."/>
            <person name="Chen Z."/>
            <person name="Freedman E."/>
            <person name="Gellesch M."/>
            <person name="Goldberg J."/>
            <person name="Griggs A."/>
            <person name="Gujja S."/>
            <person name="Heilman E.R."/>
            <person name="Heiman D."/>
            <person name="Hepburn T."/>
            <person name="Howarth C."/>
            <person name="Jen D."/>
            <person name="Larson L."/>
            <person name="Mehta T."/>
            <person name="Neiman D."/>
            <person name="Pearson M."/>
            <person name="Roberts A."/>
            <person name="Saif S."/>
            <person name="Shea T."/>
            <person name="Shenoy N."/>
            <person name="Sisk P."/>
            <person name="Stolte C."/>
            <person name="Sykes S."/>
            <person name="Walk T."/>
            <person name="White J."/>
            <person name="Yandava C."/>
            <person name="Haas B."/>
            <person name="Nusbaum C."/>
            <person name="Birren B."/>
        </authorList>
    </citation>
    <scope>NUCLEOTIDE SEQUENCE [LARGE SCALE GENOMIC DNA]</scope>
    <source>
        <strain evidence="3">ATCC 64411 / 73-15</strain>
    </source>
</reference>
<dbReference type="EMBL" id="ADBL01001066">
    <property type="status" value="NOT_ANNOTATED_CDS"/>
    <property type="molecule type" value="Genomic_DNA"/>
</dbReference>
<gene>
    <name evidence="1" type="ORF">MAPG_04529</name>
</gene>
<reference evidence="2" key="5">
    <citation type="submission" date="2015-06" db="UniProtKB">
        <authorList>
            <consortium name="EnsemblFungi"/>
        </authorList>
    </citation>
    <scope>IDENTIFICATION</scope>
    <source>
        <strain evidence="2">ATCC 64411</strain>
    </source>
</reference>
<evidence type="ECO:0000313" key="1">
    <source>
        <dbReference type="EMBL" id="KLU85506.1"/>
    </source>
</evidence>
<reference evidence="1" key="3">
    <citation type="submission" date="2011-03" db="EMBL/GenBank/DDBJ databases">
        <title>Annotation of Magnaporthe poae ATCC 64411.</title>
        <authorList>
            <person name="Ma L.-J."/>
            <person name="Dead R."/>
            <person name="Young S.K."/>
            <person name="Zeng Q."/>
            <person name="Gargeya S."/>
            <person name="Fitzgerald M."/>
            <person name="Haas B."/>
            <person name="Abouelleil A."/>
            <person name="Alvarado L."/>
            <person name="Arachchi H.M."/>
            <person name="Berlin A."/>
            <person name="Brown A."/>
            <person name="Chapman S.B."/>
            <person name="Chen Z."/>
            <person name="Dunbar C."/>
            <person name="Freedman E."/>
            <person name="Gearin G."/>
            <person name="Gellesch M."/>
            <person name="Goldberg J."/>
            <person name="Griggs A."/>
            <person name="Gujja S."/>
            <person name="Heiman D."/>
            <person name="Howarth C."/>
            <person name="Larson L."/>
            <person name="Lui A."/>
            <person name="MacDonald P.J.P."/>
            <person name="Mehta T."/>
            <person name="Montmayeur A."/>
            <person name="Murphy C."/>
            <person name="Neiman D."/>
            <person name="Pearson M."/>
            <person name="Priest M."/>
            <person name="Roberts A."/>
            <person name="Saif S."/>
            <person name="Shea T."/>
            <person name="Shenoy N."/>
            <person name="Sisk P."/>
            <person name="Stolte C."/>
            <person name="Sykes S."/>
            <person name="Yandava C."/>
            <person name="Wortman J."/>
            <person name="Nusbaum C."/>
            <person name="Birren B."/>
        </authorList>
    </citation>
    <scope>NUCLEOTIDE SEQUENCE</scope>
    <source>
        <strain evidence="1">ATCC 64411</strain>
    </source>
</reference>
<sequence>MPTLARYKWAYTGGKQALQLVKDLETHVGYPESLTKYPLKRESIKGLHDAWTRCTAGGSAAPTFVQNPQYRLTVPRPSPVSIFSCAVEEY</sequence>
<protein>
    <submittedName>
        <fullName evidence="1 2">Uncharacterized protein</fullName>
    </submittedName>
</protein>
<dbReference type="AlphaFoldDB" id="A0A0C4DWZ4"/>
<organism evidence="2 3">
    <name type="scientific">Magnaporthiopsis poae (strain ATCC 64411 / 73-15)</name>
    <name type="common">Kentucky bluegrass fungus</name>
    <name type="synonym">Magnaporthe poae</name>
    <dbReference type="NCBI Taxonomy" id="644358"/>
    <lineage>
        <taxon>Eukaryota</taxon>
        <taxon>Fungi</taxon>
        <taxon>Dikarya</taxon>
        <taxon>Ascomycota</taxon>
        <taxon>Pezizomycotina</taxon>
        <taxon>Sordariomycetes</taxon>
        <taxon>Sordariomycetidae</taxon>
        <taxon>Magnaporthales</taxon>
        <taxon>Magnaporthaceae</taxon>
        <taxon>Magnaporthiopsis</taxon>
    </lineage>
</organism>
<dbReference type="InterPro" id="IPR036213">
    <property type="entry name" value="Calpain_III_sf"/>
</dbReference>
<dbReference type="EMBL" id="GL876968">
    <property type="protein sequence ID" value="KLU85506.1"/>
    <property type="molecule type" value="Genomic_DNA"/>
</dbReference>